<dbReference type="Proteomes" id="UP001500298">
    <property type="component" value="Unassembled WGS sequence"/>
</dbReference>
<name>A0ABP9DIV6_9BACT</name>
<proteinExistence type="predicted"/>
<organism evidence="2 3">
    <name type="scientific">Algivirga pacifica</name>
    <dbReference type="NCBI Taxonomy" id="1162670"/>
    <lineage>
        <taxon>Bacteria</taxon>
        <taxon>Pseudomonadati</taxon>
        <taxon>Bacteroidota</taxon>
        <taxon>Cytophagia</taxon>
        <taxon>Cytophagales</taxon>
        <taxon>Flammeovirgaceae</taxon>
        <taxon>Algivirga</taxon>
    </lineage>
</organism>
<reference evidence="3" key="1">
    <citation type="journal article" date="2019" name="Int. J. Syst. Evol. Microbiol.">
        <title>The Global Catalogue of Microorganisms (GCM) 10K type strain sequencing project: providing services to taxonomists for standard genome sequencing and annotation.</title>
        <authorList>
            <consortium name="The Broad Institute Genomics Platform"/>
            <consortium name="The Broad Institute Genome Sequencing Center for Infectious Disease"/>
            <person name="Wu L."/>
            <person name="Ma J."/>
        </authorList>
    </citation>
    <scope>NUCLEOTIDE SEQUENCE [LARGE SCALE GENOMIC DNA]</scope>
    <source>
        <strain evidence="3">JCM 18326</strain>
    </source>
</reference>
<feature type="coiled-coil region" evidence="1">
    <location>
        <begin position="132"/>
        <end position="159"/>
    </location>
</feature>
<gene>
    <name evidence="2" type="ORF">GCM10023331_32800</name>
</gene>
<sequence>MYRKILYLILLFLGLTFKGYTQDSLSVSLLVTDFDTKAPLPYAHVLLTDSTGVTTDLEGRAFFSFVPGDSLTVKYQGYRPITIEIPETQEVIYFVHIPLSPDKVYLSEVIVRPFPATKEAFKEAFIAYGNVENAEKAKLENMQKNMQDLKKLLLENLHNYDKTAMDQTEMFRQFNQQLIDSRSNVVPTFGPSYSGSGGFYRTSREKQLEKLKKIKEQEKQALLQSLQKPDSLLFSPLDSAAVTE</sequence>
<dbReference type="EMBL" id="BAABJX010000052">
    <property type="protein sequence ID" value="GAA4845468.1"/>
    <property type="molecule type" value="Genomic_DNA"/>
</dbReference>
<accession>A0ABP9DIV6</accession>
<evidence type="ECO:0000313" key="3">
    <source>
        <dbReference type="Proteomes" id="UP001500298"/>
    </source>
</evidence>
<evidence type="ECO:0008006" key="4">
    <source>
        <dbReference type="Google" id="ProtNLM"/>
    </source>
</evidence>
<comment type="caution">
    <text evidence="2">The sequence shown here is derived from an EMBL/GenBank/DDBJ whole genome shotgun (WGS) entry which is preliminary data.</text>
</comment>
<evidence type="ECO:0000313" key="2">
    <source>
        <dbReference type="EMBL" id="GAA4845468.1"/>
    </source>
</evidence>
<dbReference type="SUPFAM" id="SSF49464">
    <property type="entry name" value="Carboxypeptidase regulatory domain-like"/>
    <property type="match status" value="1"/>
</dbReference>
<keyword evidence="1" id="KW-0175">Coiled coil</keyword>
<dbReference type="InterPro" id="IPR008969">
    <property type="entry name" value="CarboxyPept-like_regulatory"/>
</dbReference>
<evidence type="ECO:0000256" key="1">
    <source>
        <dbReference type="SAM" id="Coils"/>
    </source>
</evidence>
<keyword evidence="3" id="KW-1185">Reference proteome</keyword>
<protein>
    <recommendedName>
        <fullName evidence="4">CarboxypepD_reg-like domain-containing protein</fullName>
    </recommendedName>
</protein>
<dbReference type="Gene3D" id="2.60.40.1120">
    <property type="entry name" value="Carboxypeptidase-like, regulatory domain"/>
    <property type="match status" value="1"/>
</dbReference>
<dbReference type="RefSeq" id="WP_345373753.1">
    <property type="nucleotide sequence ID" value="NZ_BAABJX010000052.1"/>
</dbReference>